<dbReference type="Proteomes" id="UP000620550">
    <property type="component" value="Unassembled WGS sequence"/>
</dbReference>
<name>A0ABQ3HT14_9SPHI</name>
<evidence type="ECO:0000313" key="2">
    <source>
        <dbReference type="Proteomes" id="UP000620550"/>
    </source>
</evidence>
<organism evidence="1 2">
    <name type="scientific">Sphingobacterium griseoflavum</name>
    <dbReference type="NCBI Taxonomy" id="1474952"/>
    <lineage>
        <taxon>Bacteria</taxon>
        <taxon>Pseudomonadati</taxon>
        <taxon>Bacteroidota</taxon>
        <taxon>Sphingobacteriia</taxon>
        <taxon>Sphingobacteriales</taxon>
        <taxon>Sphingobacteriaceae</taxon>
        <taxon>Sphingobacterium</taxon>
    </lineage>
</organism>
<dbReference type="EMBL" id="BNAF01000004">
    <property type="protein sequence ID" value="GHE31809.1"/>
    <property type="molecule type" value="Genomic_DNA"/>
</dbReference>
<proteinExistence type="predicted"/>
<gene>
    <name evidence="1" type="ORF">GCM10017764_13690</name>
</gene>
<protein>
    <recommendedName>
        <fullName evidence="3">Lanthionine synthetase C-like protein</fullName>
    </recommendedName>
</protein>
<evidence type="ECO:0000313" key="1">
    <source>
        <dbReference type="EMBL" id="GHE31809.1"/>
    </source>
</evidence>
<sequence>MNNYVSTFDMLYLFLLSDKENRNKAAIDNWAKEVVERERYDFEFGIIGLGWLIGYLIDINYMEGNADEILEHIDDLVYKFTIREVTQQDDNIDSLLYHITYYQHRLSSKSSIQSYRSFTHLECTKLLLGKLNHFLLNDRRLSPEGVSTQLKVILKYTYLVKVCLSESLVEEALYFAIERLITFFEQQQNLDAYLIDLAKLYIAVRQYENPYWESKIRQVFNRAIVANPNDDGWFEIARKDHWTRDCLLGRARRTRKSHHFIFECLSNIVVTN</sequence>
<reference evidence="2" key="1">
    <citation type="journal article" date="2019" name="Int. J. Syst. Evol. Microbiol.">
        <title>The Global Catalogue of Microorganisms (GCM) 10K type strain sequencing project: providing services to taxonomists for standard genome sequencing and annotation.</title>
        <authorList>
            <consortium name="The Broad Institute Genomics Platform"/>
            <consortium name="The Broad Institute Genome Sequencing Center for Infectious Disease"/>
            <person name="Wu L."/>
            <person name="Ma J."/>
        </authorList>
    </citation>
    <scope>NUCLEOTIDE SEQUENCE [LARGE SCALE GENOMIC DNA]</scope>
    <source>
        <strain evidence="2">CGMCC 1.12966</strain>
    </source>
</reference>
<keyword evidence="2" id="KW-1185">Reference proteome</keyword>
<evidence type="ECO:0008006" key="3">
    <source>
        <dbReference type="Google" id="ProtNLM"/>
    </source>
</evidence>
<comment type="caution">
    <text evidence="1">The sequence shown here is derived from an EMBL/GenBank/DDBJ whole genome shotgun (WGS) entry which is preliminary data.</text>
</comment>
<dbReference type="RefSeq" id="WP_189625892.1">
    <property type="nucleotide sequence ID" value="NZ_BNAF01000004.1"/>
</dbReference>
<accession>A0ABQ3HT14</accession>